<accession>A0A7S9DYX0</accession>
<keyword evidence="2" id="KW-0472">Membrane</keyword>
<dbReference type="RefSeq" id="WP_195811599.1">
    <property type="nucleotide sequence ID" value="NZ_CP064795.1"/>
</dbReference>
<dbReference type="Proteomes" id="UP000595095">
    <property type="component" value="Chromosome"/>
</dbReference>
<keyword evidence="4" id="KW-1185">Reference proteome</keyword>
<keyword evidence="2" id="KW-0812">Transmembrane</keyword>
<reference evidence="3 4" key="1">
    <citation type="submission" date="2020-11" db="EMBL/GenBank/DDBJ databases">
        <title>Complete genome sequence for Salinimonas sp. strain G2-b.</title>
        <authorList>
            <person name="Park S.-J."/>
        </authorList>
    </citation>
    <scope>NUCLEOTIDE SEQUENCE [LARGE SCALE GENOMIC DNA]</scope>
    <source>
        <strain evidence="3 4">G2-b</strain>
    </source>
</reference>
<evidence type="ECO:0000313" key="4">
    <source>
        <dbReference type="Proteomes" id="UP000595095"/>
    </source>
</evidence>
<dbReference type="AlphaFoldDB" id="A0A7S9DYX0"/>
<evidence type="ECO:0000256" key="2">
    <source>
        <dbReference type="SAM" id="Phobius"/>
    </source>
</evidence>
<feature type="transmembrane region" description="Helical" evidence="2">
    <location>
        <begin position="86"/>
        <end position="108"/>
    </location>
</feature>
<evidence type="ECO:0000313" key="3">
    <source>
        <dbReference type="EMBL" id="QPG06523.1"/>
    </source>
</evidence>
<proteinExistence type="predicted"/>
<name>A0A7S9DYX0_9ALTE</name>
<dbReference type="EMBL" id="CP064795">
    <property type="protein sequence ID" value="QPG06523.1"/>
    <property type="molecule type" value="Genomic_DNA"/>
</dbReference>
<dbReference type="KEGG" id="smaa:IT774_04950"/>
<gene>
    <name evidence="3" type="ORF">IT774_04950</name>
</gene>
<feature type="region of interest" description="Disordered" evidence="1">
    <location>
        <begin position="1"/>
        <end position="25"/>
    </location>
</feature>
<sequence length="109" mass="11868">MSHVQNKTKDEILTEMAGTAQPGSQVYEQQKAAIIVRSTEDIQVALGKQTSAIRKVNTAMEELNKRICSLENTFEESSKSSGRVAFSLNILTAVLVLVGIAQVVVAYIK</sequence>
<keyword evidence="2" id="KW-1133">Transmembrane helix</keyword>
<organism evidence="3 4">
    <name type="scientific">Salinimonas marina</name>
    <dbReference type="NCBI Taxonomy" id="2785918"/>
    <lineage>
        <taxon>Bacteria</taxon>
        <taxon>Pseudomonadati</taxon>
        <taxon>Pseudomonadota</taxon>
        <taxon>Gammaproteobacteria</taxon>
        <taxon>Alteromonadales</taxon>
        <taxon>Alteromonadaceae</taxon>
        <taxon>Alteromonas/Salinimonas group</taxon>
        <taxon>Salinimonas</taxon>
    </lineage>
</organism>
<protein>
    <submittedName>
        <fullName evidence="3">Uncharacterized protein</fullName>
    </submittedName>
</protein>
<evidence type="ECO:0000256" key="1">
    <source>
        <dbReference type="SAM" id="MobiDB-lite"/>
    </source>
</evidence>